<evidence type="ECO:0000256" key="2">
    <source>
        <dbReference type="ARBA" id="ARBA00001946"/>
    </source>
</evidence>
<dbReference type="InterPro" id="IPR052230">
    <property type="entry name" value="DNA_polymerase_eta"/>
</dbReference>
<evidence type="ECO:0000256" key="9">
    <source>
        <dbReference type="ARBA" id="ARBA00022763"/>
    </source>
</evidence>
<dbReference type="OrthoDB" id="5723at2759"/>
<dbReference type="InterPro" id="IPR001126">
    <property type="entry name" value="UmuC"/>
</dbReference>
<dbReference type="SUPFAM" id="SSF56672">
    <property type="entry name" value="DNA/RNA polymerases"/>
    <property type="match status" value="1"/>
</dbReference>
<feature type="compositionally biased region" description="Basic and acidic residues" evidence="15">
    <location>
        <begin position="547"/>
        <end position="557"/>
    </location>
</feature>
<dbReference type="GO" id="GO:0046872">
    <property type="term" value="F:metal ion binding"/>
    <property type="evidence" value="ECO:0007669"/>
    <property type="project" value="UniProtKB-KW"/>
</dbReference>
<evidence type="ECO:0000256" key="5">
    <source>
        <dbReference type="ARBA" id="ARBA00012417"/>
    </source>
</evidence>
<feature type="compositionally biased region" description="Basic and acidic residues" evidence="15">
    <location>
        <begin position="716"/>
        <end position="733"/>
    </location>
</feature>
<evidence type="ECO:0000313" key="17">
    <source>
        <dbReference type="EMBL" id="GAQ80244.1"/>
    </source>
</evidence>
<evidence type="ECO:0000259" key="16">
    <source>
        <dbReference type="PROSITE" id="PS50173"/>
    </source>
</evidence>
<dbReference type="PROSITE" id="PS50173">
    <property type="entry name" value="UMUC"/>
    <property type="match status" value="1"/>
</dbReference>
<feature type="region of interest" description="Disordered" evidence="15">
    <location>
        <begin position="132"/>
        <end position="157"/>
    </location>
</feature>
<keyword evidence="9" id="KW-0227">DNA damage</keyword>
<feature type="compositionally biased region" description="Basic and acidic residues" evidence="15">
    <location>
        <begin position="846"/>
        <end position="864"/>
    </location>
</feature>
<evidence type="ECO:0000256" key="12">
    <source>
        <dbReference type="ARBA" id="ARBA00023242"/>
    </source>
</evidence>
<dbReference type="GO" id="GO:0003684">
    <property type="term" value="F:damaged DNA binding"/>
    <property type="evidence" value="ECO:0007669"/>
    <property type="project" value="InterPro"/>
</dbReference>
<evidence type="ECO:0000256" key="14">
    <source>
        <dbReference type="ARBA" id="ARBA00049244"/>
    </source>
</evidence>
<proteinExistence type="inferred from homology"/>
<dbReference type="Gene3D" id="3.40.1170.60">
    <property type="match status" value="1"/>
</dbReference>
<evidence type="ECO:0000256" key="15">
    <source>
        <dbReference type="SAM" id="MobiDB-lite"/>
    </source>
</evidence>
<dbReference type="GO" id="GO:0003887">
    <property type="term" value="F:DNA-directed DNA polymerase activity"/>
    <property type="evidence" value="ECO:0000318"/>
    <property type="project" value="GO_Central"/>
</dbReference>
<dbReference type="EC" id="2.7.7.7" evidence="5"/>
<dbReference type="STRING" id="105231.A0A0U9HQB4"/>
<dbReference type="PANTHER" id="PTHR45873">
    <property type="entry name" value="DNA POLYMERASE ETA"/>
    <property type="match status" value="1"/>
</dbReference>
<comment type="cofactor">
    <cofactor evidence="2">
        <name>Mg(2+)</name>
        <dbReference type="ChEBI" id="CHEBI:18420"/>
    </cofactor>
</comment>
<dbReference type="AlphaFoldDB" id="A0A0U9HQB4"/>
<dbReference type="Pfam" id="PF21704">
    <property type="entry name" value="POLH-Rev1_HhH"/>
    <property type="match status" value="1"/>
</dbReference>
<dbReference type="FunFam" id="3.40.1170.60:FF:000003">
    <property type="entry name" value="DNA polymerase eta"/>
    <property type="match status" value="1"/>
</dbReference>
<dbReference type="GO" id="GO:0005657">
    <property type="term" value="C:replication fork"/>
    <property type="evidence" value="ECO:0000318"/>
    <property type="project" value="GO_Central"/>
</dbReference>
<evidence type="ECO:0000256" key="11">
    <source>
        <dbReference type="ARBA" id="ARBA00023204"/>
    </source>
</evidence>
<feature type="compositionally biased region" description="Gly residues" evidence="15">
    <location>
        <begin position="462"/>
        <end position="480"/>
    </location>
</feature>
<dbReference type="InterPro" id="IPR043502">
    <property type="entry name" value="DNA/RNA_pol_sf"/>
</dbReference>
<dbReference type="InterPro" id="IPR043128">
    <property type="entry name" value="Rev_trsase/Diguanyl_cyclase"/>
</dbReference>
<dbReference type="GO" id="GO:0009411">
    <property type="term" value="P:response to UV"/>
    <property type="evidence" value="ECO:0007669"/>
    <property type="project" value="UniProtKB-ARBA"/>
</dbReference>
<evidence type="ECO:0000256" key="1">
    <source>
        <dbReference type="ARBA" id="ARBA00001936"/>
    </source>
</evidence>
<keyword evidence="7" id="KW-0548">Nucleotidyltransferase</keyword>
<gene>
    <name evidence="17" type="ORF">KFL_000490340</name>
</gene>
<dbReference type="Proteomes" id="UP000054558">
    <property type="component" value="Unassembled WGS sequence"/>
</dbReference>
<dbReference type="GO" id="GO:0006281">
    <property type="term" value="P:DNA repair"/>
    <property type="evidence" value="ECO:0007669"/>
    <property type="project" value="UniProtKB-KW"/>
</dbReference>
<feature type="compositionally biased region" description="Basic residues" evidence="15">
    <location>
        <begin position="965"/>
        <end position="975"/>
    </location>
</feature>
<reference evidence="17 18" key="1">
    <citation type="journal article" date="2014" name="Nat. Commun.">
        <title>Klebsormidium flaccidum genome reveals primary factors for plant terrestrial adaptation.</title>
        <authorList>
            <person name="Hori K."/>
            <person name="Maruyama F."/>
            <person name="Fujisawa T."/>
            <person name="Togashi T."/>
            <person name="Yamamoto N."/>
            <person name="Seo M."/>
            <person name="Sato S."/>
            <person name="Yamada T."/>
            <person name="Mori H."/>
            <person name="Tajima N."/>
            <person name="Moriyama T."/>
            <person name="Ikeuchi M."/>
            <person name="Watanabe M."/>
            <person name="Wada H."/>
            <person name="Kobayashi K."/>
            <person name="Saito M."/>
            <person name="Masuda T."/>
            <person name="Sasaki-Sekimoto Y."/>
            <person name="Mashiguchi K."/>
            <person name="Awai K."/>
            <person name="Shimojima M."/>
            <person name="Masuda S."/>
            <person name="Iwai M."/>
            <person name="Nobusawa T."/>
            <person name="Narise T."/>
            <person name="Kondo S."/>
            <person name="Saito H."/>
            <person name="Sato R."/>
            <person name="Murakawa M."/>
            <person name="Ihara Y."/>
            <person name="Oshima-Yamada Y."/>
            <person name="Ohtaka K."/>
            <person name="Satoh M."/>
            <person name="Sonobe K."/>
            <person name="Ishii M."/>
            <person name="Ohtani R."/>
            <person name="Kanamori-Sato M."/>
            <person name="Honoki R."/>
            <person name="Miyazaki D."/>
            <person name="Mochizuki H."/>
            <person name="Umetsu J."/>
            <person name="Higashi K."/>
            <person name="Shibata D."/>
            <person name="Kamiya Y."/>
            <person name="Sato N."/>
            <person name="Nakamura Y."/>
            <person name="Tabata S."/>
            <person name="Ida S."/>
            <person name="Kurokawa K."/>
            <person name="Ohta H."/>
        </authorList>
    </citation>
    <scope>NUCLEOTIDE SEQUENCE [LARGE SCALE GENOMIC DNA]</scope>
    <source>
        <strain evidence="17 18">NIES-2285</strain>
    </source>
</reference>
<comment type="cofactor">
    <cofactor evidence="1">
        <name>Mn(2+)</name>
        <dbReference type="ChEBI" id="CHEBI:29035"/>
    </cofactor>
</comment>
<keyword evidence="12" id="KW-0539">Nucleus</keyword>
<dbReference type="Pfam" id="PF00817">
    <property type="entry name" value="IMS"/>
    <property type="match status" value="1"/>
</dbReference>
<feature type="region of interest" description="Disordered" evidence="15">
    <location>
        <begin position="840"/>
        <end position="888"/>
    </location>
</feature>
<evidence type="ECO:0000256" key="7">
    <source>
        <dbReference type="ARBA" id="ARBA00022695"/>
    </source>
</evidence>
<dbReference type="Gene3D" id="3.30.70.270">
    <property type="match status" value="1"/>
</dbReference>
<feature type="region of interest" description="Disordered" evidence="15">
    <location>
        <begin position="762"/>
        <end position="806"/>
    </location>
</feature>
<comment type="subcellular location">
    <subcellularLocation>
        <location evidence="3">Nucleus</location>
    </subcellularLocation>
</comment>
<name>A0A0U9HQB4_KLENI</name>
<dbReference type="Gene3D" id="1.10.150.20">
    <property type="entry name" value="5' to 3' exonuclease, C-terminal subdomain"/>
    <property type="match status" value="1"/>
</dbReference>
<feature type="region of interest" description="Disordered" evidence="15">
    <location>
        <begin position="393"/>
        <end position="597"/>
    </location>
</feature>
<comment type="similarity">
    <text evidence="4">Belongs to the DNA polymerase type-Y family.</text>
</comment>
<dbReference type="Gene3D" id="3.30.1490.100">
    <property type="entry name" value="DNA polymerase, Y-family, little finger domain"/>
    <property type="match status" value="1"/>
</dbReference>
<accession>A0A0U9HQB4</accession>
<evidence type="ECO:0000256" key="13">
    <source>
        <dbReference type="ARBA" id="ARBA00044975"/>
    </source>
</evidence>
<keyword evidence="6" id="KW-0808">Transferase</keyword>
<dbReference type="SUPFAM" id="SSF100879">
    <property type="entry name" value="Lesion bypass DNA polymerase (Y-family), little finger domain"/>
    <property type="match status" value="1"/>
</dbReference>
<evidence type="ECO:0000256" key="4">
    <source>
        <dbReference type="ARBA" id="ARBA00010945"/>
    </source>
</evidence>
<dbReference type="InterPro" id="IPR036775">
    <property type="entry name" value="DNA_pol_Y-fam_lit_finger_sf"/>
</dbReference>
<protein>
    <recommendedName>
        <fullName evidence="13">DNA polymerase eta</fullName>
        <ecNumber evidence="5">2.7.7.7</ecNumber>
    </recommendedName>
</protein>
<evidence type="ECO:0000313" key="18">
    <source>
        <dbReference type="Proteomes" id="UP000054558"/>
    </source>
</evidence>
<feature type="domain" description="UmuC" evidence="16">
    <location>
        <begin position="5"/>
        <end position="252"/>
    </location>
</feature>
<feature type="compositionally biased region" description="Basic and acidic residues" evidence="15">
    <location>
        <begin position="567"/>
        <end position="577"/>
    </location>
</feature>
<dbReference type="GO" id="GO:0005634">
    <property type="term" value="C:nucleus"/>
    <property type="evidence" value="ECO:0000318"/>
    <property type="project" value="GO_Central"/>
</dbReference>
<dbReference type="GO" id="GO:0035861">
    <property type="term" value="C:site of double-strand break"/>
    <property type="evidence" value="ECO:0000318"/>
    <property type="project" value="GO_Central"/>
</dbReference>
<feature type="region of interest" description="Disordered" evidence="15">
    <location>
        <begin position="707"/>
        <end position="741"/>
    </location>
</feature>
<comment type="catalytic activity">
    <reaction evidence="14">
        <text>DNA(n) + a 2'-deoxyribonucleoside 5'-triphosphate = DNA(n+1) + diphosphate</text>
        <dbReference type="Rhea" id="RHEA:22508"/>
        <dbReference type="Rhea" id="RHEA-COMP:17339"/>
        <dbReference type="Rhea" id="RHEA-COMP:17340"/>
        <dbReference type="ChEBI" id="CHEBI:33019"/>
        <dbReference type="ChEBI" id="CHEBI:61560"/>
        <dbReference type="ChEBI" id="CHEBI:173112"/>
        <dbReference type="EC" id="2.7.7.7"/>
    </reaction>
</comment>
<evidence type="ECO:0000256" key="8">
    <source>
        <dbReference type="ARBA" id="ARBA00022723"/>
    </source>
</evidence>
<dbReference type="FunFam" id="1.10.150.20:FF:000014">
    <property type="entry name" value="Polymerase (DNA directed), eta"/>
    <property type="match status" value="1"/>
</dbReference>
<sequence>MARVIVHVDLDAFYAAVEQVRLGLPLDQPLAVQQWEGLIAVNYAARAKGVTRFMAIAEAKQKCPDLRLVHVEVIGGSSKREEGKVSLERYRQASANILPIFHRFSPLCEKASIDEAYLDLTAQVEALLNQSPEPETAPVYDNPETASASEKSEPISMASVQSRSDVIVLDGPLDPSNEYDRRLLAGATIVAQMREAVFHELGYTCSAGIAPNKLLAKLASAMNKPYKQTVVTPRAIPGLMKDFPMRKIRNLGGKMGKELCDTLGCETAGDVQKIPEAVLIEKLGDKMGPWVFRAVRGIHDEPVQTRQISKSMLAAKSYSLTNSIEDVRHWLRLLSMELAARIEYDVKLNKRRPKTFHLYYRGFDSRRRIQEHSKSCPVPPHILQLILQIHAGKTPKSPAKSQGGDLPPAPGPPQLPSVTSPHFPSERAASGGEVGASGRDPRNGEEAPFSRKDSGGTVPGVAVGGGGGDVSAGGRMGGPGTSLLAERGSEPPNGRRNADPTAELSNGTAAEAPLLQSNAGPAYQLEREESAWRSITGHIRRGPCRGSDADGRSDQDALPRPFASGQAERESLLRRDSSGQLKRPFLAHPGVDGQLEREGLAGPEAGAALEYHLPESSGQLERKLPETEWADGGQSIADGIGAALASGEHAGPLAEALYSFGLSIFEKAEHNMPSTRVAVAAGDFVDLPVKGAHSITSFFQAGEVRGVAGSGGADGDNGKGGERINEREKERVTRLSGGKQKSHGIARFFGQKGFATGHVAAQSGAGRAHGPPQGSAVETGERARGNELLGLEKSQPESPDVHVGAVRKTRAANRIVEGLEGNGTEKKVRDRVASDQVAQLMGNRSLEPEQEGKEVDRNLDKAGSDKTACGEQAEPRTSNSAVSADAPEMLTGLQSSVFGKLSANVADRLEHDRRKSDAGALCPELSAVDVRQQQRLMADFERQKRFAALVKKRESEAGGRGGASHGKKGGQKRKERSQEGAEGQQRISSFLKH</sequence>
<dbReference type="EMBL" id="DF236998">
    <property type="protein sequence ID" value="GAQ80244.1"/>
    <property type="molecule type" value="Genomic_DNA"/>
</dbReference>
<keyword evidence="8" id="KW-0479">Metal-binding</keyword>
<evidence type="ECO:0000256" key="3">
    <source>
        <dbReference type="ARBA" id="ARBA00004123"/>
    </source>
</evidence>
<keyword evidence="11" id="KW-0234">DNA repair</keyword>
<dbReference type="GO" id="GO:0042276">
    <property type="term" value="P:error-prone translesion synthesis"/>
    <property type="evidence" value="ECO:0000318"/>
    <property type="project" value="GO_Central"/>
</dbReference>
<feature type="region of interest" description="Disordered" evidence="15">
    <location>
        <begin position="951"/>
        <end position="993"/>
    </location>
</feature>
<organism evidence="17 18">
    <name type="scientific">Klebsormidium nitens</name>
    <name type="common">Green alga</name>
    <name type="synonym">Ulothrix nitens</name>
    <dbReference type="NCBI Taxonomy" id="105231"/>
    <lineage>
        <taxon>Eukaryota</taxon>
        <taxon>Viridiplantae</taxon>
        <taxon>Streptophyta</taxon>
        <taxon>Klebsormidiophyceae</taxon>
        <taxon>Klebsormidiales</taxon>
        <taxon>Klebsormidiaceae</taxon>
        <taxon>Klebsormidium</taxon>
    </lineage>
</organism>
<dbReference type="GO" id="GO:0009314">
    <property type="term" value="P:response to radiation"/>
    <property type="evidence" value="ECO:0000318"/>
    <property type="project" value="GO_Central"/>
</dbReference>
<feature type="compositionally biased region" description="Basic and acidic residues" evidence="15">
    <location>
        <begin position="439"/>
        <end position="454"/>
    </location>
</feature>
<dbReference type="PANTHER" id="PTHR45873:SF1">
    <property type="entry name" value="DNA POLYMERASE ETA"/>
    <property type="match status" value="1"/>
</dbReference>
<evidence type="ECO:0000256" key="6">
    <source>
        <dbReference type="ARBA" id="ARBA00022679"/>
    </source>
</evidence>
<evidence type="ECO:0000256" key="10">
    <source>
        <dbReference type="ARBA" id="ARBA00022842"/>
    </source>
</evidence>
<keyword evidence="10" id="KW-0460">Magnesium</keyword>
<keyword evidence="18" id="KW-1185">Reference proteome</keyword>